<sequence length="483" mass="49197">MISGVARGGVLNLAGAVVNQAALFGTMLLLARVLGAADVGRYAQCYAVLALLNLLALSGLRAGLTRFVAVDLADGDPGALRGTVHIGLSVCAGAAVLVGGALALAAPFLAAALHDDGLTTGLRLVALTLPASALGEAALAATRGWRTQRPSAFIGQGFEPLARLALTALALACGLGLAGAFWSLVVAAWAAAALSILALHRRVGTVEAAPPRPQLRRLFGFSTASWAASLATTGLLWLDTLLLGAFDDPDVGVYHVATRLVTLAVFVLAPVNAAFAPAIADLHHRGEFDGVRRLYKAATGWVVRLSVPAFVALLVLPGDLLALFGPAYPAGAAVTVILAAGQLVNAATGPCGTLLNMSGRVTLNLLDNAAALALNVVLNVWLIPAHGIVGAAVAWSASLVVVNVARVLQVRRLVGVLPVTPGLLKGLLAGAVSFAVALPLSPLPVLLRLVVIGAVYTAVVLGLRLSTEDKETLRAVLRRKAAA</sequence>
<evidence type="ECO:0000256" key="1">
    <source>
        <dbReference type="ARBA" id="ARBA00004651"/>
    </source>
</evidence>
<organism evidence="7 8">
    <name type="scientific">Virgisporangium aliadipatigenens</name>
    <dbReference type="NCBI Taxonomy" id="741659"/>
    <lineage>
        <taxon>Bacteria</taxon>
        <taxon>Bacillati</taxon>
        <taxon>Actinomycetota</taxon>
        <taxon>Actinomycetes</taxon>
        <taxon>Micromonosporales</taxon>
        <taxon>Micromonosporaceae</taxon>
        <taxon>Virgisporangium</taxon>
    </lineage>
</organism>
<protein>
    <submittedName>
        <fullName evidence="7">Succinoglycan biosynthesis protein ExoP</fullName>
    </submittedName>
</protein>
<feature type="transmembrane region" description="Helical" evidence="6">
    <location>
        <begin position="361"/>
        <end position="382"/>
    </location>
</feature>
<dbReference type="EMBL" id="BOPF01000003">
    <property type="protein sequence ID" value="GIJ44179.1"/>
    <property type="molecule type" value="Genomic_DNA"/>
</dbReference>
<feature type="transmembrane region" description="Helical" evidence="6">
    <location>
        <begin position="12"/>
        <end position="34"/>
    </location>
</feature>
<feature type="transmembrane region" description="Helical" evidence="6">
    <location>
        <begin position="301"/>
        <end position="324"/>
    </location>
</feature>
<dbReference type="GO" id="GO:0005886">
    <property type="term" value="C:plasma membrane"/>
    <property type="evidence" value="ECO:0007669"/>
    <property type="project" value="UniProtKB-SubCell"/>
</dbReference>
<dbReference type="Proteomes" id="UP000619260">
    <property type="component" value="Unassembled WGS sequence"/>
</dbReference>
<dbReference type="InterPro" id="IPR050833">
    <property type="entry name" value="Poly_Biosynth_Transport"/>
</dbReference>
<dbReference type="PANTHER" id="PTHR30250">
    <property type="entry name" value="PST FAMILY PREDICTED COLANIC ACID TRANSPORTER"/>
    <property type="match status" value="1"/>
</dbReference>
<keyword evidence="2" id="KW-1003">Cell membrane</keyword>
<keyword evidence="4 6" id="KW-1133">Transmembrane helix</keyword>
<feature type="transmembrane region" description="Helical" evidence="6">
    <location>
        <begin position="84"/>
        <end position="112"/>
    </location>
</feature>
<evidence type="ECO:0000256" key="5">
    <source>
        <dbReference type="ARBA" id="ARBA00023136"/>
    </source>
</evidence>
<dbReference type="InterPro" id="IPR002797">
    <property type="entry name" value="Polysacc_synth"/>
</dbReference>
<dbReference type="PANTHER" id="PTHR30250:SF27">
    <property type="entry name" value="POLYSACCHARIDE BIOSYNTHESIS PROTEIN"/>
    <property type="match status" value="1"/>
</dbReference>
<dbReference type="AlphaFoldDB" id="A0A8J3YFG5"/>
<evidence type="ECO:0000256" key="2">
    <source>
        <dbReference type="ARBA" id="ARBA00022475"/>
    </source>
</evidence>
<evidence type="ECO:0000256" key="4">
    <source>
        <dbReference type="ARBA" id="ARBA00022989"/>
    </source>
</evidence>
<keyword evidence="3 6" id="KW-0812">Transmembrane</keyword>
<gene>
    <name evidence="7" type="ORF">Val02_10650</name>
</gene>
<feature type="transmembrane region" description="Helical" evidence="6">
    <location>
        <begin position="258"/>
        <end position="280"/>
    </location>
</feature>
<evidence type="ECO:0000256" key="6">
    <source>
        <dbReference type="SAM" id="Phobius"/>
    </source>
</evidence>
<keyword evidence="5 6" id="KW-0472">Membrane</keyword>
<name>A0A8J3YFG5_9ACTN</name>
<comment type="caution">
    <text evidence="7">The sequence shown here is derived from an EMBL/GenBank/DDBJ whole genome shotgun (WGS) entry which is preliminary data.</text>
</comment>
<feature type="transmembrane region" description="Helical" evidence="6">
    <location>
        <begin position="445"/>
        <end position="465"/>
    </location>
</feature>
<proteinExistence type="predicted"/>
<comment type="subcellular location">
    <subcellularLocation>
        <location evidence="1">Cell membrane</location>
        <topology evidence="1">Multi-pass membrane protein</topology>
    </subcellularLocation>
</comment>
<feature type="transmembrane region" description="Helical" evidence="6">
    <location>
        <begin position="165"/>
        <end position="197"/>
    </location>
</feature>
<feature type="transmembrane region" description="Helical" evidence="6">
    <location>
        <begin position="415"/>
        <end position="439"/>
    </location>
</feature>
<feature type="transmembrane region" description="Helical" evidence="6">
    <location>
        <begin position="388"/>
        <end position="408"/>
    </location>
</feature>
<feature type="transmembrane region" description="Helical" evidence="6">
    <location>
        <begin position="218"/>
        <end position="238"/>
    </location>
</feature>
<evidence type="ECO:0000256" key="3">
    <source>
        <dbReference type="ARBA" id="ARBA00022692"/>
    </source>
</evidence>
<accession>A0A8J3YFG5</accession>
<feature type="transmembrane region" description="Helical" evidence="6">
    <location>
        <begin position="46"/>
        <end position="64"/>
    </location>
</feature>
<keyword evidence="8" id="KW-1185">Reference proteome</keyword>
<evidence type="ECO:0000313" key="8">
    <source>
        <dbReference type="Proteomes" id="UP000619260"/>
    </source>
</evidence>
<dbReference type="Pfam" id="PF01943">
    <property type="entry name" value="Polysacc_synt"/>
    <property type="match status" value="1"/>
</dbReference>
<feature type="transmembrane region" description="Helical" evidence="6">
    <location>
        <begin position="330"/>
        <end position="349"/>
    </location>
</feature>
<reference evidence="7" key="1">
    <citation type="submission" date="2021-01" db="EMBL/GenBank/DDBJ databases">
        <title>Whole genome shotgun sequence of Virgisporangium aliadipatigenens NBRC 105644.</title>
        <authorList>
            <person name="Komaki H."/>
            <person name="Tamura T."/>
        </authorList>
    </citation>
    <scope>NUCLEOTIDE SEQUENCE</scope>
    <source>
        <strain evidence="7">NBRC 105644</strain>
    </source>
</reference>
<evidence type="ECO:0000313" key="7">
    <source>
        <dbReference type="EMBL" id="GIJ44179.1"/>
    </source>
</evidence>